<keyword evidence="1" id="KW-1133">Transmembrane helix</keyword>
<dbReference type="Gene3D" id="1.10.3370.10">
    <property type="entry name" value="SecY subunit domain"/>
    <property type="match status" value="1"/>
</dbReference>
<organism evidence="2">
    <name type="scientific">Nitzschia putrida</name>
    <dbReference type="NCBI Taxonomy" id="2742595"/>
    <lineage>
        <taxon>Eukaryota</taxon>
        <taxon>Sar</taxon>
        <taxon>Stramenopiles</taxon>
        <taxon>Ochrophyta</taxon>
        <taxon>Bacillariophyta</taxon>
        <taxon>Bacillariophyceae</taxon>
        <taxon>Bacillariophycidae</taxon>
        <taxon>Bacillariales</taxon>
        <taxon>Bacillariaceae</taxon>
        <taxon>Nitzschia</taxon>
    </lineage>
</organism>
<feature type="transmembrane region" description="Helical" evidence="1">
    <location>
        <begin position="159"/>
        <end position="186"/>
    </location>
</feature>
<dbReference type="PRINTS" id="PR00303">
    <property type="entry name" value="SECYTRNLCASE"/>
</dbReference>
<feature type="transmembrane region" description="Helical" evidence="1">
    <location>
        <begin position="95"/>
        <end position="112"/>
    </location>
</feature>
<gene>
    <name evidence="2" type="primary">secY</name>
</gene>
<reference evidence="2" key="1">
    <citation type="submission" date="2021-01" db="EMBL/GenBank/DDBJ databases">
        <title>Organellar DNAs of a non-photosynthetic diatom.</title>
        <authorList>
            <person name="Kamikawa R."/>
            <person name="Tanizawa Y."/>
        </authorList>
    </citation>
    <scope>NUCLEOTIDE SEQUENCE</scope>
    <source>
        <strain evidence="2">NIES-4239</strain>
    </source>
</reference>
<dbReference type="AlphaFoldDB" id="A0A7R7TR24"/>
<geneLocation type="plastid" evidence="2"/>
<keyword evidence="2" id="KW-0934">Plastid</keyword>
<name>A0A7R7TR24_9STRA</name>
<dbReference type="EMBL" id="LC600867">
    <property type="protein sequence ID" value="BCQ06563.1"/>
    <property type="molecule type" value="Genomic_DNA"/>
</dbReference>
<feature type="transmembrane region" description="Helical" evidence="1">
    <location>
        <begin position="287"/>
        <end position="308"/>
    </location>
</feature>
<dbReference type="GO" id="GO:0015031">
    <property type="term" value="P:protein transport"/>
    <property type="evidence" value="ECO:0007669"/>
    <property type="project" value="InterPro"/>
</dbReference>
<evidence type="ECO:0000256" key="1">
    <source>
        <dbReference type="SAM" id="Phobius"/>
    </source>
</evidence>
<dbReference type="GO" id="GO:0016020">
    <property type="term" value="C:membrane"/>
    <property type="evidence" value="ECO:0007669"/>
    <property type="project" value="InterPro"/>
</dbReference>
<evidence type="ECO:0000313" key="2">
    <source>
        <dbReference type="EMBL" id="BCQ06563.1"/>
    </source>
</evidence>
<sequence length="353" mass="43181">MNMIKIIINIINFLKKFFILDFEIIRNFSLGLEPYLISYQLVFLYSSILKKTKNISKQNIKKRIYRLTLLFIISNSIFKYLFLKKLNYNITYLKWVYINIYLILSTFILIWLGNIINNYYFINGHLLLNSIQYIFKFIYNLNIILLNNKSFKYFSIIKLAFFLQFVSFLINIFILTFFKKIFLFSLNSSQKQNKNLYFLLNINNKNLYLINFIINFIEIKFIFNFKKNYILIIFFSFYIFIFLMNFFYITLNYNFKNIIINFQKNNINLLNIKSILNYKILYCTYHLYYLNLIISFLLTFLIFLPFFIEKVLNIYFFSKLNLIYLLQIANLFLEIFKKIKINSATQKKKYKIL</sequence>
<accession>A0A7R7TR24</accession>
<feature type="transmembrane region" description="Helical" evidence="1">
    <location>
        <begin position="119"/>
        <end position="139"/>
    </location>
</feature>
<feature type="transmembrane region" description="Helical" evidence="1">
    <location>
        <begin position="314"/>
        <end position="333"/>
    </location>
</feature>
<dbReference type="InterPro" id="IPR023201">
    <property type="entry name" value="SecY_dom_sf"/>
</dbReference>
<keyword evidence="1" id="KW-0472">Membrane</keyword>
<proteinExistence type="predicted"/>
<protein>
    <submittedName>
        <fullName evidence="2">Preprotein translocase subunit Y</fullName>
    </submittedName>
</protein>
<dbReference type="SUPFAM" id="SSF103491">
    <property type="entry name" value="Preprotein translocase SecY subunit"/>
    <property type="match status" value="1"/>
</dbReference>
<keyword evidence="1" id="KW-0812">Transmembrane</keyword>
<feature type="transmembrane region" description="Helical" evidence="1">
    <location>
        <begin position="24"/>
        <end position="44"/>
    </location>
</feature>
<feature type="transmembrane region" description="Helical" evidence="1">
    <location>
        <begin position="64"/>
        <end position="83"/>
    </location>
</feature>
<feature type="transmembrane region" description="Helical" evidence="1">
    <location>
        <begin position="229"/>
        <end position="251"/>
    </location>
</feature>